<feature type="transmembrane region" description="Helical" evidence="5">
    <location>
        <begin position="582"/>
        <end position="605"/>
    </location>
</feature>
<feature type="transmembrane region" description="Helical" evidence="5">
    <location>
        <begin position="515"/>
        <end position="536"/>
    </location>
</feature>
<dbReference type="PANTHER" id="PTHR23502">
    <property type="entry name" value="MAJOR FACILITATOR SUPERFAMILY"/>
    <property type="match status" value="1"/>
</dbReference>
<comment type="caution">
    <text evidence="7">The sequence shown here is derived from an EMBL/GenBank/DDBJ whole genome shotgun (WGS) entry which is preliminary data.</text>
</comment>
<evidence type="ECO:0000313" key="7">
    <source>
        <dbReference type="EMBL" id="PLW56080.1"/>
    </source>
</evidence>
<gene>
    <name evidence="7" type="ORF">PCANC_03886</name>
</gene>
<comment type="subcellular location">
    <subcellularLocation>
        <location evidence="1">Membrane</location>
        <topology evidence="1">Multi-pass membrane protein</topology>
    </subcellularLocation>
</comment>
<dbReference type="InterPro" id="IPR020846">
    <property type="entry name" value="MFS_dom"/>
</dbReference>
<feature type="transmembrane region" description="Helical" evidence="5">
    <location>
        <begin position="488"/>
        <end position="509"/>
    </location>
</feature>
<accession>A0A2N5W1K2</accession>
<keyword evidence="3 5" id="KW-1133">Transmembrane helix</keyword>
<feature type="transmembrane region" description="Helical" evidence="5">
    <location>
        <begin position="274"/>
        <end position="294"/>
    </location>
</feature>
<dbReference type="SUPFAM" id="SSF103473">
    <property type="entry name" value="MFS general substrate transporter"/>
    <property type="match status" value="1"/>
</dbReference>
<protein>
    <recommendedName>
        <fullName evidence="6">Major facilitator superfamily (MFS) profile domain-containing protein</fullName>
    </recommendedName>
</protein>
<feature type="transmembrane region" description="Helical" evidence="5">
    <location>
        <begin position="245"/>
        <end position="262"/>
    </location>
</feature>
<dbReference type="AlphaFoldDB" id="A0A2N5W1K2"/>
<dbReference type="PANTHER" id="PTHR23502:SF184">
    <property type="entry name" value="MAJOR FACILITATOR SUPERFAMILY (MFS) PROFILE DOMAIN-CONTAINING PROTEIN"/>
    <property type="match status" value="1"/>
</dbReference>
<sequence>MTRLSLEVRDIKEKNQRIDSAARSFQDRNSAPMGPFHTLKTGSLPMSFSVTIPRSDCFPNLNLKNDHSGTEDETYQDSRISSKADIPNLQNQRIESVDSQIIVTPESFSWLKKWLISILVLSIIYANGIFSSLVSALGTKIEGELTANFIGGVKGLNVPLSIFNVGNAVGPIFLAPLSERYGRAPVLRSGWMFYIIFNAGCGFATSQVQLFFLRLLAGLAAAGPICLSQLILAEMWGKPARGTPCCLNALSVVVGPAIGNVLGARAMEVLAWRWIFWGTSLISLGLQILAIIFLPETNKAKLRLAANPTLQMTNFRSSELTFVSDQKAENIDIATSQKSQLESAAGQESTASSNIPVAEGKSKTLDEYRDLAPPEYYRFVFISRSSHSVFPSKFLPLPLWIFFHDPLVFILSTQMGMIYWLFYTVQARVVSLYHHDLHESMRMSSLHVLSMALGAICASKLNTRGLSAICDSLGIVSKRSRGRPEYQFRCMIPGICLLPLGAFCFGLITQLEDPWLLTDLGLFFLGAGVIFGFRKAGSYTIDTFGDNAASALAALHLIRRIESFFVPLIINLTIKSRLGYEFIIFGACLFALVVVCPMPFLLFIYGPRIRRLPILQG</sequence>
<dbReference type="GO" id="GO:0022857">
    <property type="term" value="F:transmembrane transporter activity"/>
    <property type="evidence" value="ECO:0007669"/>
    <property type="project" value="InterPro"/>
</dbReference>
<dbReference type="STRING" id="200324.A0A2N5W1K2"/>
<dbReference type="GO" id="GO:0005886">
    <property type="term" value="C:plasma membrane"/>
    <property type="evidence" value="ECO:0007669"/>
    <property type="project" value="TreeGrafter"/>
</dbReference>
<evidence type="ECO:0000256" key="3">
    <source>
        <dbReference type="ARBA" id="ARBA00022989"/>
    </source>
</evidence>
<feature type="transmembrane region" description="Helical" evidence="5">
    <location>
        <begin position="156"/>
        <end position="174"/>
    </location>
</feature>
<dbReference type="Gene3D" id="1.20.1250.20">
    <property type="entry name" value="MFS general substrate transporter like domains"/>
    <property type="match status" value="1"/>
</dbReference>
<evidence type="ECO:0000256" key="5">
    <source>
        <dbReference type="SAM" id="Phobius"/>
    </source>
</evidence>
<feature type="domain" description="Major facilitator superfamily (MFS) profile" evidence="6">
    <location>
        <begin position="116"/>
        <end position="610"/>
    </location>
</feature>
<keyword evidence="8" id="KW-1185">Reference proteome</keyword>
<feature type="transmembrane region" description="Helical" evidence="5">
    <location>
        <begin position="114"/>
        <end position="136"/>
    </location>
</feature>
<keyword evidence="2 5" id="KW-0812">Transmembrane</keyword>
<dbReference type="Pfam" id="PF07690">
    <property type="entry name" value="MFS_1"/>
    <property type="match status" value="1"/>
</dbReference>
<feature type="transmembrane region" description="Helical" evidence="5">
    <location>
        <begin position="186"/>
        <end position="205"/>
    </location>
</feature>
<organism evidence="7 8">
    <name type="scientific">Puccinia coronata f. sp. avenae</name>
    <dbReference type="NCBI Taxonomy" id="200324"/>
    <lineage>
        <taxon>Eukaryota</taxon>
        <taxon>Fungi</taxon>
        <taxon>Dikarya</taxon>
        <taxon>Basidiomycota</taxon>
        <taxon>Pucciniomycotina</taxon>
        <taxon>Pucciniomycetes</taxon>
        <taxon>Pucciniales</taxon>
        <taxon>Pucciniaceae</taxon>
        <taxon>Puccinia</taxon>
    </lineage>
</organism>
<dbReference type="InterPro" id="IPR036259">
    <property type="entry name" value="MFS_trans_sf"/>
</dbReference>
<dbReference type="InterPro" id="IPR011701">
    <property type="entry name" value="MFS"/>
</dbReference>
<evidence type="ECO:0000256" key="4">
    <source>
        <dbReference type="ARBA" id="ARBA00023136"/>
    </source>
</evidence>
<evidence type="ECO:0000256" key="2">
    <source>
        <dbReference type="ARBA" id="ARBA00022692"/>
    </source>
</evidence>
<evidence type="ECO:0000256" key="1">
    <source>
        <dbReference type="ARBA" id="ARBA00004141"/>
    </source>
</evidence>
<reference evidence="7 8" key="1">
    <citation type="submission" date="2017-11" db="EMBL/GenBank/DDBJ databases">
        <title>De novo assembly and phasing of dikaryotic genomes from two isolates of Puccinia coronata f. sp. avenae, the causal agent of oat crown rust.</title>
        <authorList>
            <person name="Miller M.E."/>
            <person name="Zhang Y."/>
            <person name="Omidvar V."/>
            <person name="Sperschneider J."/>
            <person name="Schwessinger B."/>
            <person name="Raley C."/>
            <person name="Palmer J.M."/>
            <person name="Garnica D."/>
            <person name="Upadhyaya N."/>
            <person name="Rathjen J."/>
            <person name="Taylor J.M."/>
            <person name="Park R.F."/>
            <person name="Dodds P.N."/>
            <person name="Hirsch C.D."/>
            <person name="Kianian S.F."/>
            <person name="Figueroa M."/>
        </authorList>
    </citation>
    <scope>NUCLEOTIDE SEQUENCE [LARGE SCALE GENOMIC DNA]</scope>
    <source>
        <strain evidence="7">12NC29</strain>
    </source>
</reference>
<evidence type="ECO:0000313" key="8">
    <source>
        <dbReference type="Proteomes" id="UP000235388"/>
    </source>
</evidence>
<dbReference type="EMBL" id="PGCJ01000025">
    <property type="protein sequence ID" value="PLW56080.1"/>
    <property type="molecule type" value="Genomic_DNA"/>
</dbReference>
<feature type="transmembrane region" description="Helical" evidence="5">
    <location>
        <begin position="399"/>
        <end position="422"/>
    </location>
</feature>
<dbReference type="OrthoDB" id="2504010at2759"/>
<dbReference type="Proteomes" id="UP000235388">
    <property type="component" value="Unassembled WGS sequence"/>
</dbReference>
<keyword evidence="4 5" id="KW-0472">Membrane</keyword>
<proteinExistence type="predicted"/>
<dbReference type="PROSITE" id="PS50850">
    <property type="entry name" value="MFS"/>
    <property type="match status" value="1"/>
</dbReference>
<name>A0A2N5W1K2_9BASI</name>
<evidence type="ECO:0000259" key="6">
    <source>
        <dbReference type="PROSITE" id="PS50850"/>
    </source>
</evidence>